<sequence>MYYNINIERVEKVKDVLEEIKTVLEIITLVVALTTIHKNDKDKNR</sequence>
<dbReference type="HOGENOM" id="CLU_3201655_0_0_9"/>
<organism evidence="1 2">
    <name type="scientific">Listeria monocytogenes serotype 4a (strain M7)</name>
    <dbReference type="NCBI Taxonomy" id="1030009"/>
    <lineage>
        <taxon>Bacteria</taxon>
        <taxon>Bacillati</taxon>
        <taxon>Bacillota</taxon>
        <taxon>Bacilli</taxon>
        <taxon>Bacillales</taxon>
        <taxon>Listeriaceae</taxon>
        <taxon>Listeria</taxon>
    </lineage>
</organism>
<proteinExistence type="predicted"/>
<accession>A0A0E0UV53</accession>
<dbReference type="PATRIC" id="fig|1030009.3.peg.1301"/>
<dbReference type="EMBL" id="CP002816">
    <property type="protein sequence ID" value="AEH92317.1"/>
    <property type="molecule type" value="Genomic_DNA"/>
</dbReference>
<reference evidence="1 2" key="1">
    <citation type="journal article" date="2011" name="J. Bacteriol.">
        <title>Genome sequence of the nonpathogenic Listeria monocytogenes serovar 4a strain M7.</title>
        <authorList>
            <person name="Chen J."/>
            <person name="Xia Y."/>
            <person name="Cheng C."/>
            <person name="Fang C."/>
            <person name="Shan Y."/>
            <person name="Jin G."/>
            <person name="Fang W."/>
        </authorList>
    </citation>
    <scope>NUCLEOTIDE SEQUENCE [LARGE SCALE GENOMIC DNA]</scope>
    <source>
        <strain evidence="1 2">M7</strain>
    </source>
</reference>
<dbReference type="Proteomes" id="UP000000486">
    <property type="component" value="Chromosome"/>
</dbReference>
<dbReference type="AlphaFoldDB" id="A0A0E0UV53"/>
<protein>
    <submittedName>
        <fullName evidence="1">Uncharacterized protein</fullName>
    </submittedName>
</protein>
<name>A0A0E0UV53_LISMM</name>
<dbReference type="KEGG" id="lmq:LMM7_1312"/>
<gene>
    <name evidence="1" type="ordered locus">LMM7_1312</name>
</gene>
<evidence type="ECO:0000313" key="2">
    <source>
        <dbReference type="Proteomes" id="UP000000486"/>
    </source>
</evidence>
<evidence type="ECO:0000313" key="1">
    <source>
        <dbReference type="EMBL" id="AEH92317.1"/>
    </source>
</evidence>